<dbReference type="InterPro" id="IPR001810">
    <property type="entry name" value="F-box_dom"/>
</dbReference>
<dbReference type="InterPro" id="IPR036047">
    <property type="entry name" value="F-box-like_dom_sf"/>
</dbReference>
<sequence length="370" mass="41630">MTNIINLPEDLVMEIFSRIPAVSLARLRSTSKGWNALIGDGRLAKKHSTNAPKQSLVILVMNLRVYLLSVDLRGIHDNVAPSAKVSAPFSLKGPQPDAIEEVDIREVFHCDGLLLCTTTDDRLFVSNPCSGETRWIPIPSKHYEKETHMYALGKSSCNKYKILRVDRLDSYEYEIYDFASDSWKCVGVITERFCGGGISMKGNTYWCARPLEGLFLLCFDYSTEKFTRMSLPEDPGDTHAYPSVDLSVSREGQQLCLLYTIIDNTIQTNVWIATKSESTGAMSWSKFLTVERSDFIYRLQFTEGTSFLLDEENKVVLSCNGPFWGFSKNIIHIMGEDKYVEVNHHGAKPTSTGSFLVSYVPSLVQIQQAI</sequence>
<keyword evidence="3" id="KW-1185">Reference proteome</keyword>
<dbReference type="InterPro" id="IPR006527">
    <property type="entry name" value="F-box-assoc_dom_typ1"/>
</dbReference>
<dbReference type="PANTHER" id="PTHR31672:SF13">
    <property type="entry name" value="F-BOX PROTEIN CPR30-LIKE"/>
    <property type="match status" value="1"/>
</dbReference>
<dbReference type="PANTHER" id="PTHR31672">
    <property type="entry name" value="BNACNNG10540D PROTEIN"/>
    <property type="match status" value="1"/>
</dbReference>
<proteinExistence type="predicted"/>
<protein>
    <recommendedName>
        <fullName evidence="1">F-box domain-containing protein</fullName>
    </recommendedName>
</protein>
<dbReference type="SUPFAM" id="SSF50965">
    <property type="entry name" value="Galactose oxidase, central domain"/>
    <property type="match status" value="1"/>
</dbReference>
<dbReference type="InterPro" id="IPR017451">
    <property type="entry name" value="F-box-assoc_interact_dom"/>
</dbReference>
<dbReference type="SUPFAM" id="SSF81383">
    <property type="entry name" value="F-box domain"/>
    <property type="match status" value="1"/>
</dbReference>
<name>A0A6D2INT2_9BRAS</name>
<dbReference type="Gene3D" id="1.20.1280.50">
    <property type="match status" value="1"/>
</dbReference>
<accession>A0A6D2INT2</accession>
<dbReference type="EMBL" id="CACVBM020001090">
    <property type="protein sequence ID" value="CAA7030068.1"/>
    <property type="molecule type" value="Genomic_DNA"/>
</dbReference>
<dbReference type="InterPro" id="IPR050796">
    <property type="entry name" value="SCF_F-box_component"/>
</dbReference>
<feature type="domain" description="F-box" evidence="1">
    <location>
        <begin position="1"/>
        <end position="47"/>
    </location>
</feature>
<dbReference type="Proteomes" id="UP000467841">
    <property type="component" value="Unassembled WGS sequence"/>
</dbReference>
<dbReference type="AlphaFoldDB" id="A0A6D2INT2"/>
<dbReference type="Pfam" id="PF00646">
    <property type="entry name" value="F-box"/>
    <property type="match status" value="1"/>
</dbReference>
<dbReference type="SMART" id="SM00256">
    <property type="entry name" value="FBOX"/>
    <property type="match status" value="1"/>
</dbReference>
<dbReference type="PROSITE" id="PS50181">
    <property type="entry name" value="FBOX"/>
    <property type="match status" value="1"/>
</dbReference>
<gene>
    <name evidence="2" type="ORF">MERR_LOCUS17303</name>
</gene>
<dbReference type="OrthoDB" id="1108440at2759"/>
<dbReference type="Pfam" id="PF07734">
    <property type="entry name" value="FBA_1"/>
    <property type="match status" value="1"/>
</dbReference>
<evidence type="ECO:0000313" key="2">
    <source>
        <dbReference type="EMBL" id="CAA7030068.1"/>
    </source>
</evidence>
<comment type="caution">
    <text evidence="2">The sequence shown here is derived from an EMBL/GenBank/DDBJ whole genome shotgun (WGS) entry which is preliminary data.</text>
</comment>
<dbReference type="NCBIfam" id="TIGR01640">
    <property type="entry name" value="F_box_assoc_1"/>
    <property type="match status" value="1"/>
</dbReference>
<dbReference type="CDD" id="cd22157">
    <property type="entry name" value="F-box_AtFBW1-like"/>
    <property type="match status" value="1"/>
</dbReference>
<evidence type="ECO:0000313" key="3">
    <source>
        <dbReference type="Proteomes" id="UP000467841"/>
    </source>
</evidence>
<evidence type="ECO:0000259" key="1">
    <source>
        <dbReference type="PROSITE" id="PS50181"/>
    </source>
</evidence>
<reference evidence="2" key="1">
    <citation type="submission" date="2020-01" db="EMBL/GenBank/DDBJ databases">
        <authorList>
            <person name="Mishra B."/>
        </authorList>
    </citation>
    <scope>NUCLEOTIDE SEQUENCE [LARGE SCALE GENOMIC DNA]</scope>
</reference>
<organism evidence="2 3">
    <name type="scientific">Microthlaspi erraticum</name>
    <dbReference type="NCBI Taxonomy" id="1685480"/>
    <lineage>
        <taxon>Eukaryota</taxon>
        <taxon>Viridiplantae</taxon>
        <taxon>Streptophyta</taxon>
        <taxon>Embryophyta</taxon>
        <taxon>Tracheophyta</taxon>
        <taxon>Spermatophyta</taxon>
        <taxon>Magnoliopsida</taxon>
        <taxon>eudicotyledons</taxon>
        <taxon>Gunneridae</taxon>
        <taxon>Pentapetalae</taxon>
        <taxon>rosids</taxon>
        <taxon>malvids</taxon>
        <taxon>Brassicales</taxon>
        <taxon>Brassicaceae</taxon>
        <taxon>Coluteocarpeae</taxon>
        <taxon>Microthlaspi</taxon>
    </lineage>
</organism>
<dbReference type="InterPro" id="IPR011043">
    <property type="entry name" value="Gal_Oxase/kelch_b-propeller"/>
</dbReference>